<dbReference type="EMBL" id="JAHHZF010000006">
    <property type="protein sequence ID" value="MBT9290420.1"/>
    <property type="molecule type" value="Genomic_DNA"/>
</dbReference>
<dbReference type="AlphaFoldDB" id="A0A947GFC9"/>
<proteinExistence type="predicted"/>
<dbReference type="Gene3D" id="1.10.760.10">
    <property type="entry name" value="Cytochrome c-like domain"/>
    <property type="match status" value="2"/>
</dbReference>
<sequence length="304" mass="32086">MPSMKRLFTAALVLGALGVGAFWVLTAPNPLAAAALPNRQPDIANGERVFWTGGCASCHAAKGAKDAEKLKLGGGQAFDTPFGRFVAPNISPDETNGIGRWSALDLANAMTRGVSPDGRHYYPAFPYASYARMKLDDVIDLAGFLKTLPKVADAAPPNQLPFPFNIRRGVGLWKQLYLDPTPVVALTAPEDVARGRYLAEGAGHCGECHTPRNPIGGPDRSRWLAGAKALEGDGKVPNITPDAGALGKWSASDIAYYLESGLTPDGDSVGGAMTSVVDNMSHLPKEDRAAIAAYLKAIPPKPKL</sequence>
<dbReference type="InterPro" id="IPR036909">
    <property type="entry name" value="Cyt_c-like_dom_sf"/>
</dbReference>
<evidence type="ECO:0000256" key="1">
    <source>
        <dbReference type="ARBA" id="ARBA00022617"/>
    </source>
</evidence>
<keyword evidence="1 4" id="KW-0349">Heme</keyword>
<dbReference type="RefSeq" id="WP_261969024.1">
    <property type="nucleotide sequence ID" value="NZ_JAHHZF010000006.1"/>
</dbReference>
<organism evidence="6 7">
    <name type="scientific">Prosthecodimorpha staleyi</name>
    <dbReference type="NCBI Taxonomy" id="2840188"/>
    <lineage>
        <taxon>Bacteria</taxon>
        <taxon>Pseudomonadati</taxon>
        <taxon>Pseudomonadota</taxon>
        <taxon>Alphaproteobacteria</taxon>
        <taxon>Hyphomicrobiales</taxon>
        <taxon>Ancalomicrobiaceae</taxon>
        <taxon>Prosthecodimorpha</taxon>
    </lineage>
</organism>
<keyword evidence="3 4" id="KW-0408">Iron</keyword>
<keyword evidence="2 4" id="KW-0479">Metal-binding</keyword>
<dbReference type="GO" id="GO:0020037">
    <property type="term" value="F:heme binding"/>
    <property type="evidence" value="ECO:0007669"/>
    <property type="project" value="InterPro"/>
</dbReference>
<dbReference type="Proteomes" id="UP000766595">
    <property type="component" value="Unassembled WGS sequence"/>
</dbReference>
<dbReference type="GO" id="GO:0046872">
    <property type="term" value="F:metal ion binding"/>
    <property type="evidence" value="ECO:0007669"/>
    <property type="project" value="UniProtKB-KW"/>
</dbReference>
<dbReference type="PROSITE" id="PS51007">
    <property type="entry name" value="CYTC"/>
    <property type="match status" value="2"/>
</dbReference>
<accession>A0A947GFC9</accession>
<protein>
    <submittedName>
        <fullName evidence="6">Cytochrome c</fullName>
    </submittedName>
</protein>
<feature type="domain" description="Cytochrome c" evidence="5">
    <location>
        <begin position="190"/>
        <end position="299"/>
    </location>
</feature>
<evidence type="ECO:0000313" key="7">
    <source>
        <dbReference type="Proteomes" id="UP000766595"/>
    </source>
</evidence>
<dbReference type="InterPro" id="IPR009056">
    <property type="entry name" value="Cyt_c-like_dom"/>
</dbReference>
<evidence type="ECO:0000259" key="5">
    <source>
        <dbReference type="PROSITE" id="PS51007"/>
    </source>
</evidence>
<comment type="caution">
    <text evidence="6">The sequence shown here is derived from an EMBL/GenBank/DDBJ whole genome shotgun (WGS) entry which is preliminary data.</text>
</comment>
<gene>
    <name evidence="6" type="ORF">KL771_13200</name>
</gene>
<dbReference type="InterPro" id="IPR051459">
    <property type="entry name" value="Cytochrome_c-type_DH"/>
</dbReference>
<reference evidence="6 7" key="1">
    <citation type="submission" date="2021-06" db="EMBL/GenBank/DDBJ databases">
        <authorList>
            <person name="Grouzdev D.S."/>
            <person name="Koziaeva V."/>
        </authorList>
    </citation>
    <scope>NUCLEOTIDE SEQUENCE [LARGE SCALE GENOMIC DNA]</scope>
    <source>
        <strain evidence="6 7">22</strain>
    </source>
</reference>
<name>A0A947GFC9_9HYPH</name>
<dbReference type="PANTHER" id="PTHR35008">
    <property type="entry name" value="BLL4482 PROTEIN-RELATED"/>
    <property type="match status" value="1"/>
</dbReference>
<evidence type="ECO:0000256" key="2">
    <source>
        <dbReference type="ARBA" id="ARBA00022723"/>
    </source>
</evidence>
<keyword evidence="7" id="KW-1185">Reference proteome</keyword>
<evidence type="ECO:0000313" key="6">
    <source>
        <dbReference type="EMBL" id="MBT9290420.1"/>
    </source>
</evidence>
<dbReference type="Pfam" id="PF00034">
    <property type="entry name" value="Cytochrom_C"/>
    <property type="match status" value="1"/>
</dbReference>
<dbReference type="SUPFAM" id="SSF46626">
    <property type="entry name" value="Cytochrome c"/>
    <property type="match status" value="2"/>
</dbReference>
<evidence type="ECO:0000256" key="4">
    <source>
        <dbReference type="PROSITE-ProRule" id="PRU00433"/>
    </source>
</evidence>
<dbReference type="GO" id="GO:0009055">
    <property type="term" value="F:electron transfer activity"/>
    <property type="evidence" value="ECO:0007669"/>
    <property type="project" value="InterPro"/>
</dbReference>
<feature type="domain" description="Cytochrome c" evidence="5">
    <location>
        <begin position="41"/>
        <end position="149"/>
    </location>
</feature>
<dbReference type="PANTHER" id="PTHR35008:SF8">
    <property type="entry name" value="ALCOHOL DEHYDROGENASE CYTOCHROME C SUBUNIT"/>
    <property type="match status" value="1"/>
</dbReference>
<evidence type="ECO:0000256" key="3">
    <source>
        <dbReference type="ARBA" id="ARBA00023004"/>
    </source>
</evidence>